<proteinExistence type="predicted"/>
<dbReference type="PANTHER" id="PTHR43975">
    <property type="entry name" value="ZGC:101858"/>
    <property type="match status" value="1"/>
</dbReference>
<dbReference type="SUPFAM" id="SSF51735">
    <property type="entry name" value="NAD(P)-binding Rossmann-fold domains"/>
    <property type="match status" value="1"/>
</dbReference>
<organism evidence="4 5">
    <name type="scientific">Magallana gigas</name>
    <name type="common">Pacific oyster</name>
    <name type="synonym">Crassostrea gigas</name>
    <dbReference type="NCBI Taxonomy" id="29159"/>
    <lineage>
        <taxon>Eukaryota</taxon>
        <taxon>Metazoa</taxon>
        <taxon>Spiralia</taxon>
        <taxon>Lophotrochozoa</taxon>
        <taxon>Mollusca</taxon>
        <taxon>Bivalvia</taxon>
        <taxon>Autobranchia</taxon>
        <taxon>Pteriomorphia</taxon>
        <taxon>Ostreida</taxon>
        <taxon>Ostreoidea</taxon>
        <taxon>Ostreidae</taxon>
        <taxon>Magallana</taxon>
    </lineage>
</organism>
<dbReference type="PRINTS" id="PR00092">
    <property type="entry name" value="TYROSINASE"/>
</dbReference>
<dbReference type="EnsemblMetazoa" id="G18995.6">
    <property type="protein sequence ID" value="G18995.6:cds"/>
    <property type="gene ID" value="G18995"/>
</dbReference>
<dbReference type="AlphaFoldDB" id="A0A8W8JJP5"/>
<feature type="region of interest" description="Disordered" evidence="2">
    <location>
        <begin position="352"/>
        <end position="444"/>
    </location>
</feature>
<evidence type="ECO:0000256" key="1">
    <source>
        <dbReference type="ARBA" id="ARBA00023002"/>
    </source>
</evidence>
<accession>A0A8W8JJP5</accession>
<evidence type="ECO:0000313" key="4">
    <source>
        <dbReference type="EnsemblMetazoa" id="G18995.6:cds"/>
    </source>
</evidence>
<protein>
    <recommendedName>
        <fullName evidence="3">Tyrosinase copper-binding domain-containing protein</fullName>
    </recommendedName>
</protein>
<dbReference type="Gene3D" id="3.40.50.720">
    <property type="entry name" value="NAD(P)-binding Rossmann-like Domain"/>
    <property type="match status" value="1"/>
</dbReference>
<dbReference type="PROSITE" id="PS00061">
    <property type="entry name" value="ADH_SHORT"/>
    <property type="match status" value="1"/>
</dbReference>
<dbReference type="Pfam" id="PF00264">
    <property type="entry name" value="Tyrosinase"/>
    <property type="match status" value="1"/>
</dbReference>
<keyword evidence="5" id="KW-1185">Reference proteome</keyword>
<dbReference type="GO" id="GO:0016491">
    <property type="term" value="F:oxidoreductase activity"/>
    <property type="evidence" value="ECO:0007669"/>
    <property type="project" value="UniProtKB-KW"/>
</dbReference>
<dbReference type="InterPro" id="IPR036291">
    <property type="entry name" value="NAD(P)-bd_dom_sf"/>
</dbReference>
<dbReference type="PANTHER" id="PTHR43975:SF2">
    <property type="entry name" value="EG:BACR7A4.14 PROTEIN-RELATED"/>
    <property type="match status" value="1"/>
</dbReference>
<sequence length="1161" mass="128726">MASGLGNLSGKVALITGASSGIGAATAVLMSKLGASLALTGRKEENLKKVGEQCGNKPLLIPGDLVKEDDTKRILETAVQHFGKLNILVNCAGIIELGSIENTSLDQYDRLFNVNVRSIYYLTMLAVPHLIQTKGSIVNVSSVNGIRSFPNVLAYNMSKSALDQFTRCTALELAPKQVRVNSVNPGVTVTELQKRGGLDEEAYAKFLERSKETHALGRPGQPEEVARAIAFLASDDSSYITGASLPRPKRMKKHLCIVFTFIVLVGAYIEEIDLPESFTECLEKQRIKNLGAASGEAMSKWCMNSHRMKLTGDKFKYSNVSEDTVSWINELLRMSNVDMKLDLSSTNKLSHSVKKRQASLDTPSLYPNVQFPPQPIIDSDSSDSSNIQNSQGPEYMSETLQSFSNQHTGSGQAQRFQPGQARPFPIIGGENQAPAAQQPGVQTQQLGAAIPQTQQFGAAFPQTQQFGAAIPQTQQFGAAVPQQTFSSSSNQPIPAQVPQTQINPVQTQFSQQQQQQTVFQQPSQQINNFVAAQQQPTFAQGQQQNFQSMNAFQPQLQPQPTVMSPNMNTAQPVSGIPVVQRPQLRIRKEYRTMTEQERANFHRAILLLKQDTTIRPNRYDALGLVHFRMVDNIHHGGAFLAWHRLFITIFENALRQKVPDVTLPYWDSTMDEAMIDPTQSVTWSPQFLGNGDGLVTTGPFAFWQTPNGPLIRNVGQDGQLLSRQAIMRVLSRTRMAEITEPGAPDQYNIENYHGDAHTWIGGQMEPMETSAFDPVFYLHHAFVDYVWEIFRQQQRAMGIDPTQDYPQNFGPQSHAPFTPTGFGNLPNVFGISDMFTTQVYTYQPHPTCSFQNSNCGSPFLTCDISAGVPQCIPIGAGPPAPPRAAAMRGVPGVMGAGGPGPLLGGMPRLPFGRKKRATTANKASDKSTTADSYHQVMVKQLQCSNAWVSFSSQNTFEINNEGDTRNWVFIPVRVVNKRSPEHRKFKAYAIINGKPSVKADIYDPEQYEEIKPYFSEELMPSSAKCDAVSGDRTIGRIHIRSDGLSYQGNYDEYVIVDLRQAFTESTTYIGLRRPGKNDTEVLLTAYDSCGRKCKAFCRSRNAKSHDYHPCSGALRVNSNSPWEYGKNYGDAVRMSWDLNDLYTIPKLQDQSVFIQFFCDHR</sequence>
<feature type="compositionally biased region" description="Low complexity" evidence="2">
    <location>
        <begin position="376"/>
        <end position="391"/>
    </location>
</feature>
<dbReference type="SUPFAM" id="SSF48056">
    <property type="entry name" value="Di-copper centre-containing domain"/>
    <property type="match status" value="1"/>
</dbReference>
<evidence type="ECO:0000259" key="3">
    <source>
        <dbReference type="PROSITE" id="PS00498"/>
    </source>
</evidence>
<evidence type="ECO:0000313" key="5">
    <source>
        <dbReference type="Proteomes" id="UP000005408"/>
    </source>
</evidence>
<keyword evidence="1" id="KW-0560">Oxidoreductase</keyword>
<dbReference type="Gene3D" id="1.10.1280.10">
    <property type="entry name" value="Di-copper center containing domain from catechol oxidase"/>
    <property type="match status" value="1"/>
</dbReference>
<name>A0A8W8JJP5_MAGGI</name>
<dbReference type="NCBIfam" id="NF005559">
    <property type="entry name" value="PRK07231.1"/>
    <property type="match status" value="1"/>
</dbReference>
<dbReference type="FunFam" id="3.40.50.720:FF:000084">
    <property type="entry name" value="Short-chain dehydrogenase reductase"/>
    <property type="match status" value="1"/>
</dbReference>
<dbReference type="Proteomes" id="UP000005408">
    <property type="component" value="Unassembled WGS sequence"/>
</dbReference>
<feature type="domain" description="Tyrosinase copper-binding" evidence="3">
    <location>
        <begin position="773"/>
        <end position="784"/>
    </location>
</feature>
<dbReference type="PROSITE" id="PS00498">
    <property type="entry name" value="TYROSINASE_2"/>
    <property type="match status" value="1"/>
</dbReference>
<reference evidence="4" key="1">
    <citation type="submission" date="2022-08" db="UniProtKB">
        <authorList>
            <consortium name="EnsemblMetazoa"/>
        </authorList>
    </citation>
    <scope>IDENTIFICATION</scope>
    <source>
        <strain evidence="4">05x7-T-G4-1.051#20</strain>
    </source>
</reference>
<dbReference type="InterPro" id="IPR002347">
    <property type="entry name" value="SDR_fam"/>
</dbReference>
<dbReference type="InterPro" id="IPR002227">
    <property type="entry name" value="Tyrosinase_Cu-bd"/>
</dbReference>
<dbReference type="PRINTS" id="PR00081">
    <property type="entry name" value="GDHRDH"/>
</dbReference>
<dbReference type="InterPro" id="IPR008922">
    <property type="entry name" value="Di-copper_centre_dom_sf"/>
</dbReference>
<dbReference type="Pfam" id="PF13561">
    <property type="entry name" value="adh_short_C2"/>
    <property type="match status" value="1"/>
</dbReference>
<dbReference type="InterPro" id="IPR020904">
    <property type="entry name" value="Sc_DH/Rdtase_CS"/>
</dbReference>
<dbReference type="PRINTS" id="PR00080">
    <property type="entry name" value="SDRFAMILY"/>
</dbReference>
<evidence type="ECO:0000256" key="2">
    <source>
        <dbReference type="SAM" id="MobiDB-lite"/>
    </source>
</evidence>
<feature type="compositionally biased region" description="Polar residues" evidence="2">
    <location>
        <begin position="398"/>
        <end position="417"/>
    </location>
</feature>